<name>A0A653A8A3_UNCDX</name>
<reference evidence="4" key="1">
    <citation type="submission" date="2018-07" db="EMBL/GenBank/DDBJ databases">
        <authorList>
            <consortium name="Genoscope - CEA"/>
            <person name="William W."/>
        </authorList>
    </citation>
    <scope>NUCLEOTIDE SEQUENCE</scope>
    <source>
        <strain evidence="4">IK1</strain>
    </source>
</reference>
<sequence length="162" mass="18935">MEPEKILKGKRILIVDDEKDILEFLIELLDMCRIDSASTFEEGKAFLEANHYHAAILDIMGVRGYELLEICRDKDIPALMLTAHALSKDNLKRSFEGGASYYVPKEEINKIDLFLADVLDARERKKNVWAKWYERLSGFCDRRFGPNWKDEDPGFWDNLLKY</sequence>
<dbReference type="EMBL" id="UPXX01000027">
    <property type="protein sequence ID" value="VBB44205.1"/>
    <property type="molecule type" value="Genomic_DNA"/>
</dbReference>
<dbReference type="InterPro" id="IPR011006">
    <property type="entry name" value="CheY-like_superfamily"/>
</dbReference>
<dbReference type="SUPFAM" id="SSF52172">
    <property type="entry name" value="CheY-like"/>
    <property type="match status" value="1"/>
</dbReference>
<dbReference type="InterPro" id="IPR001789">
    <property type="entry name" value="Sig_transdc_resp-reg_receiver"/>
</dbReference>
<feature type="modified residue" description="4-aspartylphosphate" evidence="2">
    <location>
        <position position="58"/>
    </location>
</feature>
<protein>
    <submittedName>
        <fullName evidence="4">Response regulator receiver domain protein</fullName>
    </submittedName>
</protein>
<dbReference type="CDD" id="cd00156">
    <property type="entry name" value="REC"/>
    <property type="match status" value="1"/>
</dbReference>
<proteinExistence type="predicted"/>
<dbReference type="Pfam" id="PF00072">
    <property type="entry name" value="Response_reg"/>
    <property type="match status" value="1"/>
</dbReference>
<dbReference type="PANTHER" id="PTHR44591">
    <property type="entry name" value="STRESS RESPONSE REGULATOR PROTEIN 1"/>
    <property type="match status" value="1"/>
</dbReference>
<dbReference type="AlphaFoldDB" id="A0A653A8A3"/>
<dbReference type="SMART" id="SM00448">
    <property type="entry name" value="REC"/>
    <property type="match status" value="1"/>
</dbReference>
<keyword evidence="1 2" id="KW-0597">Phosphoprotein</keyword>
<evidence type="ECO:0000313" key="4">
    <source>
        <dbReference type="EMBL" id="VBB44205.1"/>
    </source>
</evidence>
<dbReference type="PANTHER" id="PTHR44591:SF3">
    <property type="entry name" value="RESPONSE REGULATORY DOMAIN-CONTAINING PROTEIN"/>
    <property type="match status" value="1"/>
</dbReference>
<organism evidence="4">
    <name type="scientific">Uncultured Desulfatiglans sp</name>
    <dbReference type="NCBI Taxonomy" id="1748965"/>
    <lineage>
        <taxon>Bacteria</taxon>
        <taxon>Pseudomonadati</taxon>
        <taxon>Thermodesulfobacteriota</taxon>
        <taxon>Desulfobacteria</taxon>
        <taxon>Desulfatiglandales</taxon>
        <taxon>Desulfatiglandaceae</taxon>
        <taxon>Desulfatiglans</taxon>
        <taxon>environmental samples</taxon>
    </lineage>
</organism>
<accession>A0A653A8A3</accession>
<evidence type="ECO:0000259" key="3">
    <source>
        <dbReference type="PROSITE" id="PS50110"/>
    </source>
</evidence>
<evidence type="ECO:0000256" key="1">
    <source>
        <dbReference type="ARBA" id="ARBA00022553"/>
    </source>
</evidence>
<feature type="domain" description="Response regulatory" evidence="3">
    <location>
        <begin position="11"/>
        <end position="120"/>
    </location>
</feature>
<gene>
    <name evidence="4" type="ORF">TRIP_B330370</name>
</gene>
<dbReference type="Gene3D" id="3.40.50.2300">
    <property type="match status" value="1"/>
</dbReference>
<dbReference type="GO" id="GO:0000160">
    <property type="term" value="P:phosphorelay signal transduction system"/>
    <property type="evidence" value="ECO:0007669"/>
    <property type="project" value="InterPro"/>
</dbReference>
<dbReference type="PROSITE" id="PS50110">
    <property type="entry name" value="RESPONSE_REGULATORY"/>
    <property type="match status" value="1"/>
</dbReference>
<evidence type="ECO:0000256" key="2">
    <source>
        <dbReference type="PROSITE-ProRule" id="PRU00169"/>
    </source>
</evidence>
<dbReference type="InterPro" id="IPR050595">
    <property type="entry name" value="Bact_response_regulator"/>
</dbReference>